<keyword evidence="3" id="KW-1185">Reference proteome</keyword>
<dbReference type="InterPro" id="IPR044855">
    <property type="entry name" value="CoA-Trfase_III_dom3_sf"/>
</dbReference>
<keyword evidence="1" id="KW-0808">Transferase</keyword>
<proteinExistence type="predicted"/>
<organism evidence="2 3">
    <name type="scientific">Amycolatopsis thermophila</name>
    <dbReference type="NCBI Taxonomy" id="206084"/>
    <lineage>
        <taxon>Bacteria</taxon>
        <taxon>Bacillati</taxon>
        <taxon>Actinomycetota</taxon>
        <taxon>Actinomycetes</taxon>
        <taxon>Pseudonocardiales</taxon>
        <taxon>Pseudonocardiaceae</taxon>
        <taxon>Amycolatopsis</taxon>
    </lineage>
</organism>
<dbReference type="SUPFAM" id="SSF89796">
    <property type="entry name" value="CoA-transferase family III (CaiB/BaiF)"/>
    <property type="match status" value="1"/>
</dbReference>
<dbReference type="RefSeq" id="WP_306998321.1">
    <property type="nucleotide sequence ID" value="NZ_JAUSUT010000001.1"/>
</dbReference>
<gene>
    <name evidence="2" type="ORF">FB470_006810</name>
</gene>
<name>A0ABU0F5F7_9PSEU</name>
<dbReference type="Gene3D" id="3.40.50.10540">
    <property type="entry name" value="Crotonobetainyl-coa:carnitine coa-transferase, domain 1"/>
    <property type="match status" value="1"/>
</dbReference>
<evidence type="ECO:0000256" key="1">
    <source>
        <dbReference type="ARBA" id="ARBA00022679"/>
    </source>
</evidence>
<dbReference type="PANTHER" id="PTHR48207:SF3">
    <property type="entry name" value="SUCCINATE--HYDROXYMETHYLGLUTARATE COA-TRANSFERASE"/>
    <property type="match status" value="1"/>
</dbReference>
<dbReference type="EMBL" id="JAUSUT010000001">
    <property type="protein sequence ID" value="MDQ0382816.1"/>
    <property type="molecule type" value="Genomic_DNA"/>
</dbReference>
<evidence type="ECO:0000313" key="2">
    <source>
        <dbReference type="EMBL" id="MDQ0382816.1"/>
    </source>
</evidence>
<accession>A0ABU0F5F7</accession>
<reference evidence="2 3" key="1">
    <citation type="submission" date="2023-07" db="EMBL/GenBank/DDBJ databases">
        <title>Sequencing the genomes of 1000 actinobacteria strains.</title>
        <authorList>
            <person name="Klenk H.-P."/>
        </authorList>
    </citation>
    <scope>NUCLEOTIDE SEQUENCE [LARGE SCALE GENOMIC DNA]</scope>
    <source>
        <strain evidence="2 3">DSM 45805</strain>
    </source>
</reference>
<sequence length="417" mass="45187">MEQQRDDSDPGPVGTEPDRLKVLDIGTLVGGPFAAAILGDLGAEVIKVEPPGRGDFIRSIGHGKPGNSWHWQVHGRNKRSITLDLRRPEGQAVLRRLAGWADVLVENMRPGTMSGWGLGYPDLSAINPRLVYLSVSGWGQTGPYREQPSYEFAAAAFAGLTYVTGFPDRPPVLPGVAIMDHTSAMFGVIGVLEAIRRRDAAGASGRGSHIDVALYEPAIRMANELIASYSVTGRPHEREGSIPSGSADPHISYGYVYETADQRYIACFSSTRAQFERLVSLIGRPDFATDSRLATEKQRLYTGFPIVDEVLRAWIRERKLDEVLEALRKADVACAAVNGPAEIIADEHVVARGNLVELDDGEGGKTVVQAPIPRFDGEVPPVRWPAQKLGASNDAVYRGLLGMSDAEIETLRDAGVI</sequence>
<dbReference type="Pfam" id="PF02515">
    <property type="entry name" value="CoA_transf_3"/>
    <property type="match status" value="1"/>
</dbReference>
<dbReference type="InterPro" id="IPR023606">
    <property type="entry name" value="CoA-Trfase_III_dom_1_sf"/>
</dbReference>
<evidence type="ECO:0000313" key="3">
    <source>
        <dbReference type="Proteomes" id="UP001229651"/>
    </source>
</evidence>
<protein>
    <submittedName>
        <fullName evidence="2">Crotonobetainyl-CoA:carnitine CoA-transferase CaiB-like acyl-CoA transferase</fullName>
    </submittedName>
</protein>
<dbReference type="InterPro" id="IPR003673">
    <property type="entry name" value="CoA-Trfase_fam_III"/>
</dbReference>
<dbReference type="InterPro" id="IPR050483">
    <property type="entry name" value="CoA-transferase_III_domain"/>
</dbReference>
<dbReference type="Proteomes" id="UP001229651">
    <property type="component" value="Unassembled WGS sequence"/>
</dbReference>
<comment type="caution">
    <text evidence="2">The sequence shown here is derived from an EMBL/GenBank/DDBJ whole genome shotgun (WGS) entry which is preliminary data.</text>
</comment>
<dbReference type="Gene3D" id="3.30.1540.10">
    <property type="entry name" value="formyl-coa transferase, domain 3"/>
    <property type="match status" value="1"/>
</dbReference>
<dbReference type="PANTHER" id="PTHR48207">
    <property type="entry name" value="SUCCINATE--HYDROXYMETHYLGLUTARATE COA-TRANSFERASE"/>
    <property type="match status" value="1"/>
</dbReference>